<keyword evidence="1" id="KW-0472">Membrane</keyword>
<name>A0AAE0FMT1_9CHLO</name>
<protein>
    <submittedName>
        <fullName evidence="2">Uncharacterized protein</fullName>
    </submittedName>
</protein>
<keyword evidence="1" id="KW-1133">Transmembrane helix</keyword>
<evidence type="ECO:0000313" key="2">
    <source>
        <dbReference type="EMBL" id="KAK3262717.1"/>
    </source>
</evidence>
<accession>A0AAE0FMT1</accession>
<gene>
    <name evidence="2" type="ORF">CYMTET_28437</name>
</gene>
<proteinExistence type="predicted"/>
<feature type="transmembrane region" description="Helical" evidence="1">
    <location>
        <begin position="65"/>
        <end position="85"/>
    </location>
</feature>
<dbReference type="EMBL" id="LGRX02015994">
    <property type="protein sequence ID" value="KAK3262717.1"/>
    <property type="molecule type" value="Genomic_DNA"/>
</dbReference>
<keyword evidence="1" id="KW-0812">Transmembrane</keyword>
<reference evidence="2 3" key="1">
    <citation type="journal article" date="2015" name="Genome Biol. Evol.">
        <title>Comparative Genomics of a Bacterivorous Green Alga Reveals Evolutionary Causalities and Consequences of Phago-Mixotrophic Mode of Nutrition.</title>
        <authorList>
            <person name="Burns J.A."/>
            <person name="Paasch A."/>
            <person name="Narechania A."/>
            <person name="Kim E."/>
        </authorList>
    </citation>
    <scope>NUCLEOTIDE SEQUENCE [LARGE SCALE GENOMIC DNA]</scope>
    <source>
        <strain evidence="2 3">PLY_AMNH</strain>
    </source>
</reference>
<evidence type="ECO:0000313" key="3">
    <source>
        <dbReference type="Proteomes" id="UP001190700"/>
    </source>
</evidence>
<dbReference type="Proteomes" id="UP001190700">
    <property type="component" value="Unassembled WGS sequence"/>
</dbReference>
<comment type="caution">
    <text evidence="2">The sequence shown here is derived from an EMBL/GenBank/DDBJ whole genome shotgun (WGS) entry which is preliminary data.</text>
</comment>
<evidence type="ECO:0000256" key="1">
    <source>
        <dbReference type="SAM" id="Phobius"/>
    </source>
</evidence>
<feature type="non-terminal residue" evidence="2">
    <location>
        <position position="1"/>
    </location>
</feature>
<organism evidence="2 3">
    <name type="scientific">Cymbomonas tetramitiformis</name>
    <dbReference type="NCBI Taxonomy" id="36881"/>
    <lineage>
        <taxon>Eukaryota</taxon>
        <taxon>Viridiplantae</taxon>
        <taxon>Chlorophyta</taxon>
        <taxon>Pyramimonadophyceae</taxon>
        <taxon>Pyramimonadales</taxon>
        <taxon>Pyramimonadaceae</taxon>
        <taxon>Cymbomonas</taxon>
    </lineage>
</organism>
<dbReference type="AlphaFoldDB" id="A0AAE0FMT1"/>
<keyword evidence="3" id="KW-1185">Reference proteome</keyword>
<sequence length="156" mass="17907">IRYHEDCIESKLQHPRMQAILSPFVAPFKDTHYFWSFYEILRRMMATSIVILIQMSDEENSTDLLYASAFALLGITVHCYARPYISVTANHLQLLVLVAQSVTITGYISEKHLLDESSMVVGITLLCTHVMLGIAIAFFIVRGFRMHSFFTMVRLK</sequence>
<feature type="transmembrane region" description="Helical" evidence="1">
    <location>
        <begin position="120"/>
        <end position="141"/>
    </location>
</feature>